<feature type="domain" description="Glycosyltransferase subfamily 4-like N-terminal" evidence="2">
    <location>
        <begin position="26"/>
        <end position="162"/>
    </location>
</feature>
<dbReference type="EMBL" id="JAXAFJ010000003">
    <property type="protein sequence ID" value="MDX6805759.1"/>
    <property type="molecule type" value="Genomic_DNA"/>
</dbReference>
<dbReference type="PANTHER" id="PTHR46401">
    <property type="entry name" value="GLYCOSYLTRANSFERASE WBBK-RELATED"/>
    <property type="match status" value="1"/>
</dbReference>
<evidence type="ECO:0000313" key="4">
    <source>
        <dbReference type="Proteomes" id="UP001274321"/>
    </source>
</evidence>
<dbReference type="CDD" id="cd03801">
    <property type="entry name" value="GT4_PimA-like"/>
    <property type="match status" value="1"/>
</dbReference>
<protein>
    <submittedName>
        <fullName evidence="3">Glycosyltransferase family 4 protein</fullName>
        <ecNumber evidence="3">2.4.-.-</ecNumber>
    </submittedName>
</protein>
<keyword evidence="4" id="KW-1185">Reference proteome</keyword>
<gene>
    <name evidence="3" type="ORF">SCD90_06765</name>
</gene>
<dbReference type="GO" id="GO:0016757">
    <property type="term" value="F:glycosyltransferase activity"/>
    <property type="evidence" value="ECO:0007669"/>
    <property type="project" value="UniProtKB-KW"/>
</dbReference>
<reference evidence="3 4" key="1">
    <citation type="submission" date="2023-11" db="EMBL/GenBank/DDBJ databases">
        <authorList>
            <person name="Bao R."/>
        </authorList>
    </citation>
    <scope>NUCLEOTIDE SEQUENCE [LARGE SCALE GENOMIC DNA]</scope>
    <source>
        <strain evidence="3 4">PJ23</strain>
    </source>
</reference>
<accession>A0ABU4RLQ9</accession>
<evidence type="ECO:0000259" key="2">
    <source>
        <dbReference type="Pfam" id="PF13579"/>
    </source>
</evidence>
<sequence>MSGPLVIVMGAFPPPVMGLAVANEAMLHALEDEGAQTLRLDTAPRGPTFLPRALRVLAARLPVLGRMAVLALTCRKAAVYCGLSHGSGQAFDLAALLLARLRGFPVTLHHHGYLYLDRPSALARLLFRVLGRTSRHIVLSEAMAAQLRHVYPDAANIRVLSNAALIDITRRTEAPDAPLRTLGFLGHVSCEKGADRFVDLLDLLRGRGLALDALVAGSIADDAAARKVKDAEARGVLRYLGPVSGDGKVRFFGAADVLVLPSRYPNEAEPLVLHEAMAAALPVIASARGCIPSLVMPGTGCLLDRDAADLAPAVEMIEHWVRDPGAFRSARAAALAHEISLAAIGQAALDSVLAEILSDARA</sequence>
<dbReference type="Proteomes" id="UP001274321">
    <property type="component" value="Unassembled WGS sequence"/>
</dbReference>
<comment type="caution">
    <text evidence="3">The sequence shown here is derived from an EMBL/GenBank/DDBJ whole genome shotgun (WGS) entry which is preliminary data.</text>
</comment>
<dbReference type="Pfam" id="PF13579">
    <property type="entry name" value="Glyco_trans_4_4"/>
    <property type="match status" value="1"/>
</dbReference>
<organism evidence="3 4">
    <name type="scientific">Terrihabitans rhizophilus</name>
    <dbReference type="NCBI Taxonomy" id="3092662"/>
    <lineage>
        <taxon>Bacteria</taxon>
        <taxon>Pseudomonadati</taxon>
        <taxon>Pseudomonadota</taxon>
        <taxon>Alphaproteobacteria</taxon>
        <taxon>Hyphomicrobiales</taxon>
        <taxon>Terrihabitans</taxon>
    </lineage>
</organism>
<dbReference type="EC" id="2.4.-.-" evidence="3"/>
<dbReference type="Gene3D" id="3.40.50.2000">
    <property type="entry name" value="Glycogen Phosphorylase B"/>
    <property type="match status" value="2"/>
</dbReference>
<keyword evidence="1 3" id="KW-0808">Transferase</keyword>
<evidence type="ECO:0000256" key="1">
    <source>
        <dbReference type="ARBA" id="ARBA00022679"/>
    </source>
</evidence>
<dbReference type="SUPFAM" id="SSF53756">
    <property type="entry name" value="UDP-Glycosyltransferase/glycogen phosphorylase"/>
    <property type="match status" value="1"/>
</dbReference>
<dbReference type="InterPro" id="IPR028098">
    <property type="entry name" value="Glyco_trans_4-like_N"/>
</dbReference>
<dbReference type="Pfam" id="PF13692">
    <property type="entry name" value="Glyco_trans_1_4"/>
    <property type="match status" value="1"/>
</dbReference>
<name>A0ABU4RLQ9_9HYPH</name>
<dbReference type="RefSeq" id="WP_319843887.1">
    <property type="nucleotide sequence ID" value="NZ_JAXAFJ010000003.1"/>
</dbReference>
<proteinExistence type="predicted"/>
<dbReference type="PANTHER" id="PTHR46401:SF2">
    <property type="entry name" value="GLYCOSYLTRANSFERASE WBBK-RELATED"/>
    <property type="match status" value="1"/>
</dbReference>
<evidence type="ECO:0000313" key="3">
    <source>
        <dbReference type="EMBL" id="MDX6805759.1"/>
    </source>
</evidence>
<keyword evidence="3" id="KW-0328">Glycosyltransferase</keyword>